<dbReference type="InterPro" id="IPR013087">
    <property type="entry name" value="Znf_C2H2_type"/>
</dbReference>
<evidence type="ECO:0000256" key="1">
    <source>
        <dbReference type="SAM" id="MobiDB-lite"/>
    </source>
</evidence>
<feature type="compositionally biased region" description="Low complexity" evidence="1">
    <location>
        <begin position="21"/>
        <end position="31"/>
    </location>
</feature>
<sequence length="487" mass="53690">MEFRYRAIDTDRPPPSTDTAPSQSPLPNSSFFPPPRSIPGSSEDDQVREAIQREIEKEHIRQEIIIAEAVRKRELIAEVLQEMAIEREMAKRRVAETGMSLEEKITMWINQRKLSNQNQNMNNLFSPMMYKGPYNGLVTSPMMQLPSLQPMHESTTTGTSVLESNKEKLIVLNRADTMGAKGKEDSVGTMHLPQLQRRPDATGTSVLDSNKDKLIVLARADPVGEKRKAEDTHQTGLNKHVKGKRHKAKVAAVLEAKTMSVETGEIVSSKKQVESKLRRSFKFWCDICKVGTFCQTVMRDHELGKKHKAAVTQRNEAPEAASTSLAPASCSAPQSETISGIETANVPAQVVEDMSMKETMGKKTEEGEKKKKVTIWCSTCNIHANSETTMRNHRLGKKHMALVEKEKREPVAVPMSAINAADPGEKESVSLAKDHTEGEGSLQGEGEGEGSLQCKGEGEGSLQCKGEGEGEGSLLGQVIEDSKFVRS</sequence>
<feature type="region of interest" description="Disordered" evidence="1">
    <location>
        <begin position="225"/>
        <end position="244"/>
    </location>
</feature>
<feature type="region of interest" description="Disordered" evidence="1">
    <location>
        <begin position="1"/>
        <end position="46"/>
    </location>
</feature>
<organism evidence="3 4">
    <name type="scientific">Camelina sativa</name>
    <name type="common">False flax</name>
    <name type="synonym">Myagrum sativum</name>
    <dbReference type="NCBI Taxonomy" id="90675"/>
    <lineage>
        <taxon>Eukaryota</taxon>
        <taxon>Viridiplantae</taxon>
        <taxon>Streptophyta</taxon>
        <taxon>Embryophyta</taxon>
        <taxon>Tracheophyta</taxon>
        <taxon>Spermatophyta</taxon>
        <taxon>Magnoliopsida</taxon>
        <taxon>eudicotyledons</taxon>
        <taxon>Gunneridae</taxon>
        <taxon>Pentapetalae</taxon>
        <taxon>rosids</taxon>
        <taxon>malvids</taxon>
        <taxon>Brassicales</taxon>
        <taxon>Brassicaceae</taxon>
        <taxon>Camelineae</taxon>
        <taxon>Camelina</taxon>
    </lineage>
</organism>
<dbReference type="InterPro" id="IPR036236">
    <property type="entry name" value="Znf_C2H2_sf"/>
</dbReference>
<protein>
    <submittedName>
        <fullName evidence="4">Uncharacterized protein LOC104752031 isoform X1</fullName>
    </submittedName>
</protein>
<dbReference type="RefSeq" id="XP_010472398.1">
    <property type="nucleotide sequence ID" value="XM_010474096.2"/>
</dbReference>
<reference evidence="3" key="1">
    <citation type="journal article" date="2014" name="Nat. Commun.">
        <title>The emerging biofuel crop Camelina sativa retains a highly undifferentiated hexaploid genome structure.</title>
        <authorList>
            <person name="Kagale S."/>
            <person name="Koh C."/>
            <person name="Nixon J."/>
            <person name="Bollina V."/>
            <person name="Clarke W.E."/>
            <person name="Tuteja R."/>
            <person name="Spillane C."/>
            <person name="Robinson S.J."/>
            <person name="Links M.G."/>
            <person name="Clarke C."/>
            <person name="Higgins E.E."/>
            <person name="Huebert T."/>
            <person name="Sharpe A.G."/>
            <person name="Parkin I.A."/>
        </authorList>
    </citation>
    <scope>NUCLEOTIDE SEQUENCE [LARGE SCALE GENOMIC DNA]</scope>
    <source>
        <strain evidence="3">cv. DH55</strain>
    </source>
</reference>
<feature type="compositionally biased region" description="Basic and acidic residues" evidence="1">
    <location>
        <begin position="423"/>
        <end position="438"/>
    </location>
</feature>
<feature type="region of interest" description="Disordered" evidence="1">
    <location>
        <begin position="314"/>
        <end position="337"/>
    </location>
</feature>
<dbReference type="Gene3D" id="3.30.160.60">
    <property type="entry name" value="Classic Zinc Finger"/>
    <property type="match status" value="2"/>
</dbReference>
<dbReference type="GeneID" id="104752031"/>
<evidence type="ECO:0000259" key="2">
    <source>
        <dbReference type="SMART" id="SM00451"/>
    </source>
</evidence>
<dbReference type="PANTHER" id="PTHR47487">
    <property type="entry name" value="OS06G0651300 PROTEIN-RELATED"/>
    <property type="match status" value="1"/>
</dbReference>
<feature type="domain" description="U1-type" evidence="2">
    <location>
        <begin position="372"/>
        <end position="406"/>
    </location>
</feature>
<feature type="region of interest" description="Disordered" evidence="1">
    <location>
        <begin position="419"/>
        <end position="487"/>
    </location>
</feature>
<accession>A0ABM0WKI9</accession>
<proteinExistence type="predicted"/>
<evidence type="ECO:0000313" key="3">
    <source>
        <dbReference type="Proteomes" id="UP000694864"/>
    </source>
</evidence>
<gene>
    <name evidence="4" type="primary">LOC104752031</name>
</gene>
<feature type="domain" description="U1-type" evidence="2">
    <location>
        <begin position="280"/>
        <end position="314"/>
    </location>
</feature>
<dbReference type="PANTHER" id="PTHR47487:SF8">
    <property type="entry name" value="OS08G0270900 PROTEIN"/>
    <property type="match status" value="1"/>
</dbReference>
<dbReference type="InterPro" id="IPR003604">
    <property type="entry name" value="Matrin/U1-like-C_Znf_C2H2"/>
</dbReference>
<feature type="compositionally biased region" description="Basic and acidic residues" evidence="1">
    <location>
        <begin position="1"/>
        <end position="12"/>
    </location>
</feature>
<dbReference type="Proteomes" id="UP000694864">
    <property type="component" value="Chromosome 16"/>
</dbReference>
<reference evidence="4" key="2">
    <citation type="submission" date="2025-08" db="UniProtKB">
        <authorList>
            <consortium name="RefSeq"/>
        </authorList>
    </citation>
    <scope>IDENTIFICATION</scope>
    <source>
        <tissue evidence="4">Leaf</tissue>
    </source>
</reference>
<evidence type="ECO:0000313" key="4">
    <source>
        <dbReference type="RefSeq" id="XP_010472398.1"/>
    </source>
</evidence>
<feature type="compositionally biased region" description="Polar residues" evidence="1">
    <location>
        <begin position="321"/>
        <end position="337"/>
    </location>
</feature>
<dbReference type="SUPFAM" id="SSF57667">
    <property type="entry name" value="beta-beta-alpha zinc fingers"/>
    <property type="match status" value="2"/>
</dbReference>
<keyword evidence="3" id="KW-1185">Reference proteome</keyword>
<name>A0ABM0WKI9_CAMSA</name>
<dbReference type="SMART" id="SM00451">
    <property type="entry name" value="ZnF_U1"/>
    <property type="match status" value="2"/>
</dbReference>
<dbReference type="Pfam" id="PF12874">
    <property type="entry name" value="zf-met"/>
    <property type="match status" value="2"/>
</dbReference>